<evidence type="ECO:0000313" key="3">
    <source>
        <dbReference type="Proteomes" id="UP000307510"/>
    </source>
</evidence>
<dbReference type="SUPFAM" id="SSF53901">
    <property type="entry name" value="Thiolase-like"/>
    <property type="match status" value="2"/>
</dbReference>
<protein>
    <submittedName>
        <fullName evidence="2">Thiolase</fullName>
    </submittedName>
</protein>
<evidence type="ECO:0000259" key="1">
    <source>
        <dbReference type="Pfam" id="PF22691"/>
    </source>
</evidence>
<dbReference type="PANTHER" id="PTHR42870:SF1">
    <property type="entry name" value="NON-SPECIFIC LIPID-TRANSFER PROTEIN-LIKE 2"/>
    <property type="match status" value="1"/>
</dbReference>
<dbReference type="PANTHER" id="PTHR42870">
    <property type="entry name" value="ACETYL-COA C-ACETYLTRANSFERASE"/>
    <property type="match status" value="1"/>
</dbReference>
<dbReference type="Gene3D" id="3.40.47.10">
    <property type="match status" value="1"/>
</dbReference>
<name>A0A5R9A090_PSENT</name>
<dbReference type="GO" id="GO:0003988">
    <property type="term" value="F:acetyl-CoA C-acyltransferase activity"/>
    <property type="evidence" value="ECO:0007669"/>
    <property type="project" value="UniProtKB-ARBA"/>
</dbReference>
<dbReference type="NCBIfam" id="NF004811">
    <property type="entry name" value="PRK06158.1"/>
    <property type="match status" value="1"/>
</dbReference>
<dbReference type="InterPro" id="IPR002155">
    <property type="entry name" value="Thiolase"/>
</dbReference>
<evidence type="ECO:0000313" key="2">
    <source>
        <dbReference type="EMBL" id="TLP71505.1"/>
    </source>
</evidence>
<dbReference type="AlphaFoldDB" id="A0A5R9A090"/>
<dbReference type="RefSeq" id="WP_138215692.1">
    <property type="nucleotide sequence ID" value="NZ_VASG01000006.1"/>
</dbReference>
<accession>A0A5R9A090</accession>
<reference evidence="3" key="2">
    <citation type="submission" date="2019-06" db="EMBL/GenBank/DDBJ databases">
        <title>AzeR, a transcriptional regulator that responds to azelaic acid in Pseudomonas nitroreducens.</title>
        <authorList>
            <person name="Bez C."/>
            <person name="Javvadi S.G."/>
            <person name="Bertani I."/>
            <person name="Devescovi G."/>
            <person name="Studholme D.J."/>
            <person name="Geller A."/>
            <person name="Levy A."/>
            <person name="Venturi V."/>
        </authorList>
    </citation>
    <scope>NUCLEOTIDE SEQUENCE [LARGE SCALE GENOMIC DNA]</scope>
    <source>
        <strain evidence="3">DSM 9128</strain>
    </source>
</reference>
<reference evidence="2 3" key="1">
    <citation type="submission" date="2019-05" db="EMBL/GenBank/DDBJ databases">
        <authorList>
            <person name="Moore K."/>
            <person name="O'Neill P."/>
            <person name="Farbos A."/>
            <person name="Studholme D.J."/>
        </authorList>
    </citation>
    <scope>NUCLEOTIDE SEQUENCE [LARGE SCALE GENOMIC DNA]</scope>
    <source>
        <strain evidence="2 3">DSM 9128</strain>
    </source>
</reference>
<gene>
    <name evidence="2" type="ORF">FEA48_22045</name>
</gene>
<feature type="domain" description="Thiolase C-terminal" evidence="1">
    <location>
        <begin position="236"/>
        <end position="378"/>
    </location>
</feature>
<dbReference type="InterPro" id="IPR055140">
    <property type="entry name" value="Thiolase_C_2"/>
</dbReference>
<organism evidence="2 3">
    <name type="scientific">Pseudomonas nitroreducens</name>
    <dbReference type="NCBI Taxonomy" id="46680"/>
    <lineage>
        <taxon>Bacteria</taxon>
        <taxon>Pseudomonadati</taxon>
        <taxon>Pseudomonadota</taxon>
        <taxon>Gammaproteobacteria</taxon>
        <taxon>Pseudomonadales</taxon>
        <taxon>Pseudomonadaceae</taxon>
        <taxon>Pseudomonas</taxon>
    </lineage>
</organism>
<dbReference type="PIRSF" id="PIRSF000429">
    <property type="entry name" value="Ac-CoA_Ac_transf"/>
    <property type="match status" value="1"/>
</dbReference>
<dbReference type="CDD" id="cd00829">
    <property type="entry name" value="SCP-x_thiolase"/>
    <property type="match status" value="1"/>
</dbReference>
<comment type="caution">
    <text evidence="2">The sequence shown here is derived from an EMBL/GenBank/DDBJ whole genome shotgun (WGS) entry which is preliminary data.</text>
</comment>
<sequence length="383" mass="39981">MNSPLRGKTAIVGIGSAGIGEAHGFSAMELLGQASLKAIADAGLKLSDVDAVFSATSSHAFPTLSVCEYLGIKPKFVDGTNVGGSSFEWHLLQATLALQAGLCDVALICYGSNQRTAGGKLVSMSEPQWHETAYKPRHPITSYALAASRHMHQYGTTREQLAEVALAARGWANLNPEAFARGPLSMDDVLGARMVSDPLSAADCCLVTDGAGACVMVRADRARDLPNKPAYFLGAGGAQWHRSVVCMPDLTVTAASESGPRAMQMAGVSHADIDLVMLYDAFTINTILFLEDLGFCPKGEGGRFVQGGRIAPGGELAVNTNGGGLSCVHPGMYGMFLILEAVTQIRGQAGARQLKKADIALLHGNGGTLSSQVTAFLGSEAVL</sequence>
<dbReference type="Pfam" id="PF22691">
    <property type="entry name" value="Thiolase_C_1"/>
    <property type="match status" value="1"/>
</dbReference>
<proteinExistence type="predicted"/>
<dbReference type="EMBL" id="VASG01000006">
    <property type="protein sequence ID" value="TLP71505.1"/>
    <property type="molecule type" value="Genomic_DNA"/>
</dbReference>
<dbReference type="Proteomes" id="UP000307510">
    <property type="component" value="Unassembled WGS sequence"/>
</dbReference>
<dbReference type="InterPro" id="IPR016039">
    <property type="entry name" value="Thiolase-like"/>
</dbReference>